<evidence type="ECO:0000256" key="2">
    <source>
        <dbReference type="ARBA" id="ARBA00005267"/>
    </source>
</evidence>
<dbReference type="PROSITE" id="PS50902">
    <property type="entry name" value="FLAVODOXIN_LIKE"/>
    <property type="match status" value="1"/>
</dbReference>
<reference evidence="9 10" key="1">
    <citation type="submission" date="2023-04" db="EMBL/GenBank/DDBJ databases">
        <title>Bacteroides pacosi sp. nov., isolated from the fecal material of an alpaca.</title>
        <authorList>
            <person name="Miller S."/>
            <person name="Hendry M."/>
            <person name="King J."/>
            <person name="Sankaranarayanan K."/>
            <person name="Lawson P.A."/>
        </authorList>
    </citation>
    <scope>NUCLEOTIDE SEQUENCE [LARGE SCALE GENOMIC DNA]</scope>
    <source>
        <strain evidence="9 10">A2-P53</strain>
    </source>
</reference>
<gene>
    <name evidence="9" type="ORF">QHG74_21580</name>
</gene>
<evidence type="ECO:0000313" key="9">
    <source>
        <dbReference type="EMBL" id="MDY7260308.1"/>
    </source>
</evidence>
<dbReference type="InterPro" id="IPR008254">
    <property type="entry name" value="Flavodoxin/NO_synth"/>
</dbReference>
<dbReference type="SUPFAM" id="SSF52218">
    <property type="entry name" value="Flavoproteins"/>
    <property type="match status" value="1"/>
</dbReference>
<keyword evidence="4 7" id="KW-0285">Flavoprotein</keyword>
<name>A0ABU5HVU8_9BACE</name>
<evidence type="ECO:0000256" key="4">
    <source>
        <dbReference type="ARBA" id="ARBA00022630"/>
    </source>
</evidence>
<dbReference type="InterPro" id="IPR050619">
    <property type="entry name" value="Flavodoxin"/>
</dbReference>
<dbReference type="PIRSF" id="PIRSF038996">
    <property type="entry name" value="FldA"/>
    <property type="match status" value="1"/>
</dbReference>
<dbReference type="NCBIfam" id="TIGR01752">
    <property type="entry name" value="flav_long"/>
    <property type="match status" value="1"/>
</dbReference>
<comment type="function">
    <text evidence="7">Low-potential electron donor to a number of redox enzymes.</text>
</comment>
<dbReference type="Proteomes" id="UP001292913">
    <property type="component" value="Unassembled WGS sequence"/>
</dbReference>
<dbReference type="Pfam" id="PF00258">
    <property type="entry name" value="Flavodoxin_1"/>
    <property type="match status" value="1"/>
</dbReference>
<dbReference type="NCBIfam" id="NF006739">
    <property type="entry name" value="PRK09267.1-5"/>
    <property type="match status" value="1"/>
</dbReference>
<sequence length="168" mass="19266">MKKIGLFYATKAERTSWVAEKIQKEFSKEKIETVPIEQAWQNDFEAYDCFIVGASTWFDGELPTYWDELLPELRTMNLKGKKVAIFGLGDQIRYPENFADGIGLLAEVFEEDGATLVGFTSSEGYTFERSKALRGGQWCGLVVDLDNQSEHAEEKIKEWCQQIKREFA</sequence>
<keyword evidence="10" id="KW-1185">Reference proteome</keyword>
<feature type="domain" description="Flavodoxin-like" evidence="8">
    <location>
        <begin position="4"/>
        <end position="164"/>
    </location>
</feature>
<comment type="caution">
    <text evidence="9">The sequence shown here is derived from an EMBL/GenBank/DDBJ whole genome shotgun (WGS) entry which is preliminary data.</text>
</comment>
<dbReference type="InterPro" id="IPR029039">
    <property type="entry name" value="Flavoprotein-like_sf"/>
</dbReference>
<evidence type="ECO:0000256" key="5">
    <source>
        <dbReference type="ARBA" id="ARBA00022643"/>
    </source>
</evidence>
<evidence type="ECO:0000256" key="7">
    <source>
        <dbReference type="PIRNR" id="PIRNR038996"/>
    </source>
</evidence>
<dbReference type="Gene3D" id="3.40.50.360">
    <property type="match status" value="1"/>
</dbReference>
<proteinExistence type="inferred from homology"/>
<evidence type="ECO:0000256" key="6">
    <source>
        <dbReference type="ARBA" id="ARBA00022982"/>
    </source>
</evidence>
<evidence type="ECO:0000259" key="8">
    <source>
        <dbReference type="PROSITE" id="PS50902"/>
    </source>
</evidence>
<dbReference type="PANTHER" id="PTHR42809">
    <property type="entry name" value="FLAVODOXIN 2"/>
    <property type="match status" value="1"/>
</dbReference>
<accession>A0ABU5HVU8</accession>
<protein>
    <recommendedName>
        <fullName evidence="7">Flavodoxin</fullName>
    </recommendedName>
</protein>
<dbReference type="InterPro" id="IPR010086">
    <property type="entry name" value="Flavodoxin_lc"/>
</dbReference>
<keyword evidence="5 7" id="KW-0288">FMN</keyword>
<comment type="similarity">
    <text evidence="2 7">Belongs to the flavodoxin family.</text>
</comment>
<keyword evidence="6 7" id="KW-0249">Electron transport</keyword>
<comment type="cofactor">
    <cofactor evidence="1 7">
        <name>FMN</name>
        <dbReference type="ChEBI" id="CHEBI:58210"/>
    </cofactor>
</comment>
<evidence type="ECO:0000313" key="10">
    <source>
        <dbReference type="Proteomes" id="UP001292913"/>
    </source>
</evidence>
<dbReference type="EMBL" id="JARZAK010000021">
    <property type="protein sequence ID" value="MDY7260308.1"/>
    <property type="molecule type" value="Genomic_DNA"/>
</dbReference>
<dbReference type="RefSeq" id="WP_234131984.1">
    <property type="nucleotide sequence ID" value="NZ_JARZAK010000021.1"/>
</dbReference>
<evidence type="ECO:0000256" key="3">
    <source>
        <dbReference type="ARBA" id="ARBA00022448"/>
    </source>
</evidence>
<keyword evidence="3 7" id="KW-0813">Transport</keyword>
<dbReference type="PANTHER" id="PTHR42809:SF1">
    <property type="entry name" value="FLAVODOXIN 1"/>
    <property type="match status" value="1"/>
</dbReference>
<organism evidence="9 10">
    <name type="scientific">Bacteroides vicugnae</name>
    <dbReference type="NCBI Taxonomy" id="3037989"/>
    <lineage>
        <taxon>Bacteria</taxon>
        <taxon>Pseudomonadati</taxon>
        <taxon>Bacteroidota</taxon>
        <taxon>Bacteroidia</taxon>
        <taxon>Bacteroidales</taxon>
        <taxon>Bacteroidaceae</taxon>
        <taxon>Bacteroides</taxon>
    </lineage>
</organism>
<evidence type="ECO:0000256" key="1">
    <source>
        <dbReference type="ARBA" id="ARBA00001917"/>
    </source>
</evidence>